<proteinExistence type="predicted"/>
<reference evidence="1 2" key="1">
    <citation type="submission" date="2018-08" db="EMBL/GenBank/DDBJ databases">
        <title>A genome reference for cultivated species of the human gut microbiota.</title>
        <authorList>
            <person name="Zou Y."/>
            <person name="Xue W."/>
            <person name="Luo G."/>
        </authorList>
    </citation>
    <scope>NUCLEOTIDE SEQUENCE [LARGE SCALE GENOMIC DNA]</scope>
    <source>
        <strain evidence="1 2">AF19-1AC</strain>
    </source>
</reference>
<dbReference type="EMBL" id="QRWP01000005">
    <property type="protein sequence ID" value="RGT33604.1"/>
    <property type="molecule type" value="Genomic_DNA"/>
</dbReference>
<dbReference type="Proteomes" id="UP000285159">
    <property type="component" value="Unassembled WGS sequence"/>
</dbReference>
<gene>
    <name evidence="1" type="ORF">DWX38_07345</name>
</gene>
<accession>A0A412N4P5</accession>
<sequence length="320" mass="36377">MFILCSEIRIGNVSFKSVHDVRIKRSIYSLAATAIVKVPVTAVLKHAGEPPTHIETAQAIKVGDKVEIKLGYDGSFNTEFTGYIKRLNYKVPLEIECEDEYYQTRQVNCVFSKKETSLKDCLTTVLPKIEIANCADLTLKNFVINNKPGSWVLGYLKKEYGLAVFFDFKGKLYAGKAHDVQGERVKYRLRYNVIKDDDLKYQLAQDVKLKVKAMCYYKDGTKIEGEIGEEGGETKTLYYYDVKDAKELKLLAQEELKRYSFDGYRGKIETFLIPFAVPGMVAELDDPIYQERSGSYYIESTEVTFGTSGARRKVEIGIKV</sequence>
<name>A0A412N4P5_9BACE</name>
<evidence type="ECO:0000313" key="1">
    <source>
        <dbReference type="EMBL" id="RGT33604.1"/>
    </source>
</evidence>
<dbReference type="RefSeq" id="WP_118467671.1">
    <property type="nucleotide sequence ID" value="NZ_CAUBEL010000002.1"/>
</dbReference>
<comment type="caution">
    <text evidence="1">The sequence shown here is derived from an EMBL/GenBank/DDBJ whole genome shotgun (WGS) entry which is preliminary data.</text>
</comment>
<protein>
    <submittedName>
        <fullName evidence="1">Uncharacterized protein</fullName>
    </submittedName>
</protein>
<dbReference type="AlphaFoldDB" id="A0A412N4P5"/>
<evidence type="ECO:0000313" key="2">
    <source>
        <dbReference type="Proteomes" id="UP000285159"/>
    </source>
</evidence>
<organism evidence="1 2">
    <name type="scientific">Bacteroides clarus</name>
    <dbReference type="NCBI Taxonomy" id="626929"/>
    <lineage>
        <taxon>Bacteria</taxon>
        <taxon>Pseudomonadati</taxon>
        <taxon>Bacteroidota</taxon>
        <taxon>Bacteroidia</taxon>
        <taxon>Bacteroidales</taxon>
        <taxon>Bacteroidaceae</taxon>
        <taxon>Bacteroides</taxon>
    </lineage>
</organism>